<dbReference type="SUPFAM" id="SSF161266">
    <property type="entry name" value="Gam-like"/>
    <property type="match status" value="1"/>
</dbReference>
<sequence length="173" mass="20054">MSEENNNVEENVAELELWKVDAMIEDLKNNNEHIEKLNEIYNQRVAELKKLLDEKVEKITKDNHFIKTTLSTYAKSSQDVKETKTQFKLPLLSGNIIVKKGKRTLNAPKKDNEAKLISLYPDFVEKVTTDKFKWSDLKSKLEIVEDRVFDTESGEDITDAVNLVEKPEEIEIK</sequence>
<organism evidence="2 3">
    <name type="scientific">Oceanobacillus kimchii</name>
    <dbReference type="NCBI Taxonomy" id="746691"/>
    <lineage>
        <taxon>Bacteria</taxon>
        <taxon>Bacillati</taxon>
        <taxon>Bacillota</taxon>
        <taxon>Bacilli</taxon>
        <taxon>Bacillales</taxon>
        <taxon>Bacillaceae</taxon>
        <taxon>Oceanobacillus</taxon>
    </lineage>
</organism>
<keyword evidence="3" id="KW-1185">Reference proteome</keyword>
<evidence type="ECO:0000313" key="3">
    <source>
        <dbReference type="Proteomes" id="UP001275436"/>
    </source>
</evidence>
<dbReference type="EMBL" id="BSKO01000001">
    <property type="protein sequence ID" value="GLO66280.1"/>
    <property type="molecule type" value="Genomic_DNA"/>
</dbReference>
<gene>
    <name evidence="2" type="ORF">MACH08_20640</name>
</gene>
<protein>
    <recommendedName>
        <fullName evidence="4">Bacteriophage Mu Gam like protein</fullName>
    </recommendedName>
</protein>
<dbReference type="Proteomes" id="UP001275436">
    <property type="component" value="Unassembled WGS sequence"/>
</dbReference>
<comment type="caution">
    <text evidence="2">The sequence shown here is derived from an EMBL/GenBank/DDBJ whole genome shotgun (WGS) entry which is preliminary data.</text>
</comment>
<dbReference type="RefSeq" id="WP_317958153.1">
    <property type="nucleotide sequence ID" value="NZ_BSKO01000001.1"/>
</dbReference>
<dbReference type="InterPro" id="IPR009951">
    <property type="entry name" value="Host-nuc_inhib_Gam"/>
</dbReference>
<evidence type="ECO:0008006" key="4">
    <source>
        <dbReference type="Google" id="ProtNLM"/>
    </source>
</evidence>
<name>A0ABQ5TMD6_9BACI</name>
<feature type="coiled-coil region" evidence="1">
    <location>
        <begin position="20"/>
        <end position="58"/>
    </location>
</feature>
<evidence type="ECO:0000313" key="2">
    <source>
        <dbReference type="EMBL" id="GLO66280.1"/>
    </source>
</evidence>
<reference evidence="2 3" key="1">
    <citation type="submission" date="2023-02" db="EMBL/GenBank/DDBJ databases">
        <title>Oceanobacillus kimchii IFOP_LL358 isolated form Alexandrium catenella lab strain.</title>
        <authorList>
            <person name="Gajardo G."/>
            <person name="Ueki S."/>
            <person name="Maruyama F."/>
        </authorList>
    </citation>
    <scope>NUCLEOTIDE SEQUENCE [LARGE SCALE GENOMIC DNA]</scope>
    <source>
        <strain evidence="2 3">IFOP_LL358</strain>
    </source>
</reference>
<evidence type="ECO:0000256" key="1">
    <source>
        <dbReference type="SAM" id="Coils"/>
    </source>
</evidence>
<proteinExistence type="predicted"/>
<keyword evidence="1" id="KW-0175">Coiled coil</keyword>
<accession>A0ABQ5TMD6</accession>
<dbReference type="Pfam" id="PF07352">
    <property type="entry name" value="Phage_Mu_Gam"/>
    <property type="match status" value="1"/>
</dbReference>